<dbReference type="InterPro" id="IPR027980">
    <property type="entry name" value="RACo_C"/>
</dbReference>
<dbReference type="Pfam" id="PF00111">
    <property type="entry name" value="Fer2"/>
    <property type="match status" value="1"/>
</dbReference>
<name>A0A2M7SDI1_9BACT</name>
<comment type="caution">
    <text evidence="2">The sequence shown here is derived from an EMBL/GenBank/DDBJ whole genome shotgun (WGS) entry which is preliminary data.</text>
</comment>
<dbReference type="InterPro" id="IPR042259">
    <property type="entry name" value="Raco-like_middle_sf"/>
</dbReference>
<dbReference type="Proteomes" id="UP000229307">
    <property type="component" value="Unassembled WGS sequence"/>
</dbReference>
<dbReference type="CDD" id="cd00207">
    <property type="entry name" value="fer2"/>
    <property type="match status" value="1"/>
</dbReference>
<dbReference type="Pfam" id="PF14574">
    <property type="entry name" value="RACo_C_ter"/>
    <property type="match status" value="1"/>
</dbReference>
<dbReference type="InterPro" id="IPR052911">
    <property type="entry name" value="Corrinoid_activation_enz"/>
</dbReference>
<accession>A0A2M7SDI1</accession>
<dbReference type="PANTHER" id="PTHR42895:SF2">
    <property type="entry name" value="IRON-SULFUR CLUSTER PROTEIN"/>
    <property type="match status" value="1"/>
</dbReference>
<dbReference type="SUPFAM" id="SSF54292">
    <property type="entry name" value="2Fe-2S ferredoxin-like"/>
    <property type="match status" value="1"/>
</dbReference>
<reference evidence="3" key="1">
    <citation type="submission" date="2017-09" db="EMBL/GenBank/DDBJ databases">
        <title>Depth-based differentiation of microbial function through sediment-hosted aquifers and enrichment of novel symbionts in the deep terrestrial subsurface.</title>
        <authorList>
            <person name="Probst A.J."/>
            <person name="Ladd B."/>
            <person name="Jarett J.K."/>
            <person name="Geller-Mcgrath D.E."/>
            <person name="Sieber C.M.K."/>
            <person name="Emerson J.B."/>
            <person name="Anantharaman K."/>
            <person name="Thomas B.C."/>
            <person name="Malmstrom R."/>
            <person name="Stieglmeier M."/>
            <person name="Klingl A."/>
            <person name="Woyke T."/>
            <person name="Ryan C.M."/>
            <person name="Banfield J.F."/>
        </authorList>
    </citation>
    <scope>NUCLEOTIDE SEQUENCE [LARGE SCALE GENOMIC DNA]</scope>
</reference>
<sequence length="585" mass="61846">MRKTGKKARGFRMKNFAVTFYPDGKKISVPEGTSALKAAAACGIFFHSSCGGEGICGRCRILIRKGSVPQSGAEGKISEKDRKKGYVLACRASILSDAEIEIPPESRQAKEQILTEEYGNIFTTEEAIKEKDRQAAFPLSPLGVGPGDVSAGNFGIAADIGTTSVVTKLADLSTGEILGTKAARNTQARHGDDIITRIIFAEKTEGLEELHRLIIDNLNGLISALADEAGIKTDEIRAIVCAGNTTMLHLLLKINPAYLRRGPCTPAAASMPLIRASETGIRINPGGLLACLPGVSSYVGADIVAGVLASGIYEENNPCLLIDMGTNGEIALGSKEWLACCAASAGPAFEGSGVRCGVWAMEGAIQKIEINPVNGKIKYSTIGGAKPVGICGSGYIECIAEMLRSGIIDRSGRIKEHGIPGNAPTDIRKGTDGLEMVLVKAKESASGSDIVITQADITNLILSKGAIYTAASVLLKKTNLKFSEVEKIYLAGGFGSYLSIDKSICIGLLPDVPREKFRYIGNSSLAGAKLSLLSGRAMEEAGAIAKKMTYIELSTEPSFMNDYTGSLFLPHTDLDLFPTSCLLKK</sequence>
<dbReference type="InterPro" id="IPR041414">
    <property type="entry name" value="Raco-like_middle"/>
</dbReference>
<dbReference type="PANTHER" id="PTHR42895">
    <property type="entry name" value="IRON-SULFUR CLUSTER-BINDING PROTEIN-RELATED"/>
    <property type="match status" value="1"/>
</dbReference>
<evidence type="ECO:0000313" key="2">
    <source>
        <dbReference type="EMBL" id="PIZ17541.1"/>
    </source>
</evidence>
<proteinExistence type="predicted"/>
<dbReference type="SUPFAM" id="SSF53067">
    <property type="entry name" value="Actin-like ATPase domain"/>
    <property type="match status" value="1"/>
</dbReference>
<gene>
    <name evidence="2" type="ORF">COY52_03995</name>
</gene>
<dbReference type="PROSITE" id="PS51085">
    <property type="entry name" value="2FE2S_FER_2"/>
    <property type="match status" value="1"/>
</dbReference>
<protein>
    <submittedName>
        <fullName evidence="2">Ferredoxin</fullName>
    </submittedName>
</protein>
<dbReference type="InterPro" id="IPR043129">
    <property type="entry name" value="ATPase_NBD"/>
</dbReference>
<dbReference type="EMBL" id="PFMR01000106">
    <property type="protein sequence ID" value="PIZ17541.1"/>
    <property type="molecule type" value="Genomic_DNA"/>
</dbReference>
<dbReference type="GO" id="GO:0051536">
    <property type="term" value="F:iron-sulfur cluster binding"/>
    <property type="evidence" value="ECO:0007669"/>
    <property type="project" value="InterPro"/>
</dbReference>
<evidence type="ECO:0000259" key="1">
    <source>
        <dbReference type="PROSITE" id="PS51085"/>
    </source>
</evidence>
<organism evidence="2 3">
    <name type="scientific">Candidatus Desantisbacteria bacterium CG_4_10_14_0_8_um_filter_48_22</name>
    <dbReference type="NCBI Taxonomy" id="1974543"/>
    <lineage>
        <taxon>Bacteria</taxon>
        <taxon>Candidatus Desantisiibacteriota</taxon>
    </lineage>
</organism>
<dbReference type="Pfam" id="PF17651">
    <property type="entry name" value="Raco_middle"/>
    <property type="match status" value="1"/>
</dbReference>
<dbReference type="Gene3D" id="3.10.20.30">
    <property type="match status" value="1"/>
</dbReference>
<evidence type="ECO:0000313" key="3">
    <source>
        <dbReference type="Proteomes" id="UP000229307"/>
    </source>
</evidence>
<dbReference type="InterPro" id="IPR036010">
    <property type="entry name" value="2Fe-2S_ferredoxin-like_sf"/>
</dbReference>
<feature type="domain" description="2Fe-2S ferredoxin-type" evidence="1">
    <location>
        <begin position="16"/>
        <end position="106"/>
    </location>
</feature>
<dbReference type="AlphaFoldDB" id="A0A2M7SDI1"/>
<dbReference type="Gene3D" id="3.30.420.480">
    <property type="entry name" value="Domain of unknown function (DUF4445)"/>
    <property type="match status" value="1"/>
</dbReference>
<dbReference type="InterPro" id="IPR001041">
    <property type="entry name" value="2Fe-2S_ferredoxin-type"/>
</dbReference>
<dbReference type="InterPro" id="IPR012675">
    <property type="entry name" value="Beta-grasp_dom_sf"/>
</dbReference>